<evidence type="ECO:0000313" key="2">
    <source>
        <dbReference type="Proteomes" id="UP000199068"/>
    </source>
</evidence>
<protein>
    <submittedName>
        <fullName evidence="1">Uncharacterized protein</fullName>
    </submittedName>
</protein>
<dbReference type="EMBL" id="FNGW01000008">
    <property type="protein sequence ID" value="SDM29611.1"/>
    <property type="molecule type" value="Genomic_DNA"/>
</dbReference>
<accession>A0A1G9S2B6</accession>
<keyword evidence="2" id="KW-1185">Reference proteome</keyword>
<dbReference type="Proteomes" id="UP000199068">
    <property type="component" value="Unassembled WGS sequence"/>
</dbReference>
<organism evidence="1 2">
    <name type="scientific">Romboutsia lituseburensis DSM 797</name>
    <dbReference type="NCBI Taxonomy" id="1121325"/>
    <lineage>
        <taxon>Bacteria</taxon>
        <taxon>Bacillati</taxon>
        <taxon>Bacillota</taxon>
        <taxon>Clostridia</taxon>
        <taxon>Peptostreptococcales</taxon>
        <taxon>Peptostreptococcaceae</taxon>
        <taxon>Romboutsia</taxon>
    </lineage>
</organism>
<dbReference type="STRING" id="1121325.SAMN04515677_10861"/>
<dbReference type="RefSeq" id="WP_092727180.1">
    <property type="nucleotide sequence ID" value="NZ_FNGW01000008.1"/>
</dbReference>
<sequence>MPSSILTMSIDKTQNIPIIIGNTSSFDISIKNLSSIQRLYNLGITLTLPDGLVLSTSTIPQTSSVTNADNSITYSWVNLKDLAPLEINFKFSITIKCNTKFKNGSTIPFGYNFSGISVGCQVDTMPRGIYDIGNEVITQQISMTYVTVRFTSTITTAGKVLKGAGTSLSLNDYTQVNTATCKFSNNSISTSAVNISILLEDGIRYIGNITVSGTDASKFTSPTISTVNINGKIYTQIYYGNINLSISSNTTLTFNYAIWNKYNNNQGNFIVHGTILNMLINMSSADPLITSNSDSSTSFAAMDLIITTSTSKSTIDVQTSFTYTYVYKVGQYYNIQDIVVHYFLPDGIFYISSSSTPTSVVDDPTLQGYYLTYNFSLATQNSTKTITINAKVDSYYRYKKDSQSLNLPVVASDPFLATTDILGTLIGPLTQVTDNASVSSSIGVGTITKQFIKGYYKDGTPKSINALAPGDLAEYTLTYNASTLKAIQKQVYIDDFFPLSADPINNLNYLYTGITPINPPQLISPHGVDFYYGDLPGLSSGTINFKVPIALLGSSSQNSNLMKLKGINTYGYAYSNRSQVTINIGTPNLSLTKSVSGPNKSAIQANEIYTYTVTISNSNNLGTETDAFDFTLNDTLSSTWFTLDQNSINVSGSGSYNTPTVQGNNIVVYINKLSPGQSLTLTYKVTISSVLAPGVSITTTATNTNPYSQVYNASSSNFQYSNLNKSASVTLSSLAISITKTNFPDTFKVGSSVTYTLTITVPQGTIAYGLYGKDILPSGGQVYLGPTYRNGSLITPTVSSNTITFPTEGTVDARLSTQTISYVMTAKISNANKSVNATTSTQTNTFQCLYQQVQSGSFNTISKSLTITINHPNLVMALSATDKTTSTIYTQTANINTNSIMQFKLTFQNNSIINLLNGTIEIPIDNNFLFYSIDTMVLCNATYNITSKKIIITVPLLGPSVSGYITFTVIPQSNLRSGTSINTQATAVSYYNDISPTKVYSGEKSNILICILPPGVSLLPDPLYKINESTSFYVTPPGNTAVILDYFKNTGGGYDDFTLIIQKVAIPYSLYIDDIKITDIPANTLYQADLSSMANLAPNTSKVIKITATIPIGQSLGVRYDFTVTAKSKTTPYPEKTVLNIDPNPF</sequence>
<name>A0A1G9S2B6_9FIRM</name>
<gene>
    <name evidence="1" type="ORF">SAMN04515677_10861</name>
</gene>
<reference evidence="1 2" key="1">
    <citation type="submission" date="2016-10" db="EMBL/GenBank/DDBJ databases">
        <authorList>
            <person name="de Groot N.N."/>
        </authorList>
    </citation>
    <scope>NUCLEOTIDE SEQUENCE [LARGE SCALE GENOMIC DNA]</scope>
    <source>
        <strain evidence="1 2">DSM 797</strain>
    </source>
</reference>
<evidence type="ECO:0000313" key="1">
    <source>
        <dbReference type="EMBL" id="SDM29611.1"/>
    </source>
</evidence>
<proteinExistence type="predicted"/>
<dbReference type="AlphaFoldDB" id="A0A1G9S2B6"/>